<feature type="domain" description="Nop" evidence="8">
    <location>
        <begin position="612"/>
        <end position="740"/>
    </location>
</feature>
<comment type="subcellular location">
    <subcellularLocation>
        <location evidence="1">Nucleus</location>
    </subcellularLocation>
</comment>
<feature type="region of interest" description="Disordered" evidence="7">
    <location>
        <begin position="348"/>
        <end position="390"/>
    </location>
</feature>
<dbReference type="InterPro" id="IPR019175">
    <property type="entry name" value="Prp31_C"/>
</dbReference>
<keyword evidence="5 9" id="KW-0687">Ribonucleoprotein</keyword>
<dbReference type="PANTHER" id="PTHR13904">
    <property type="entry name" value="PRE-MRNA SPLICING FACTOR PRP31"/>
    <property type="match status" value="1"/>
</dbReference>
<name>A0A7J6M677_PEROL</name>
<dbReference type="Pfam" id="PF00432">
    <property type="entry name" value="Prenyltrans"/>
    <property type="match status" value="1"/>
</dbReference>
<comment type="caution">
    <text evidence="9">The sequence shown here is derived from an EMBL/GenBank/DDBJ whole genome shotgun (WGS) entry which is preliminary data.</text>
</comment>
<gene>
    <name evidence="9" type="primary">PRPF31</name>
    <name evidence="9" type="ORF">FOZ61_008901</name>
</gene>
<keyword evidence="3" id="KW-0677">Repeat</keyword>
<feature type="compositionally biased region" description="Basic and acidic residues" evidence="7">
    <location>
        <begin position="743"/>
        <end position="758"/>
    </location>
</feature>
<dbReference type="GO" id="GO:0000244">
    <property type="term" value="P:spliceosomal tri-snRNP complex assembly"/>
    <property type="evidence" value="ECO:0007669"/>
    <property type="project" value="InterPro"/>
</dbReference>
<evidence type="ECO:0000256" key="4">
    <source>
        <dbReference type="ARBA" id="ARBA00023242"/>
    </source>
</evidence>
<dbReference type="EMBL" id="JABAHT010000061">
    <property type="protein sequence ID" value="KAF4667052.1"/>
    <property type="molecule type" value="Genomic_DNA"/>
</dbReference>
<dbReference type="CDD" id="cd02894">
    <property type="entry name" value="GGTase-II"/>
    <property type="match status" value="1"/>
</dbReference>
<evidence type="ECO:0000259" key="8">
    <source>
        <dbReference type="PROSITE" id="PS51358"/>
    </source>
</evidence>
<dbReference type="PANTHER" id="PTHR13904:SF0">
    <property type="entry name" value="U4_U6 SMALL NUCLEAR RIBONUCLEOPROTEIN PRP31"/>
    <property type="match status" value="1"/>
</dbReference>
<feature type="compositionally biased region" description="Low complexity" evidence="7">
    <location>
        <begin position="857"/>
        <end position="867"/>
    </location>
</feature>
<dbReference type="InterPro" id="IPR026873">
    <property type="entry name" value="Ptb1"/>
</dbReference>
<feature type="region of interest" description="Disordered" evidence="7">
    <location>
        <begin position="881"/>
        <end position="922"/>
    </location>
</feature>
<dbReference type="GO" id="GO:0005687">
    <property type="term" value="C:U4 snRNP"/>
    <property type="evidence" value="ECO:0007669"/>
    <property type="project" value="TreeGrafter"/>
</dbReference>
<keyword evidence="4" id="KW-0539">Nucleus</keyword>
<dbReference type="Gene3D" id="1.10.287.4070">
    <property type="match status" value="1"/>
</dbReference>
<comment type="catalytic activity">
    <reaction evidence="6">
        <text>geranylgeranyl diphosphate + L-cysteinyl-[protein] = S-geranylgeranyl-L-cysteinyl-[protein] + diphosphate</text>
        <dbReference type="Rhea" id="RHEA:21240"/>
        <dbReference type="Rhea" id="RHEA-COMP:10131"/>
        <dbReference type="Rhea" id="RHEA-COMP:11537"/>
        <dbReference type="ChEBI" id="CHEBI:29950"/>
        <dbReference type="ChEBI" id="CHEBI:33019"/>
        <dbReference type="ChEBI" id="CHEBI:57533"/>
        <dbReference type="ChEBI" id="CHEBI:86021"/>
        <dbReference type="EC" id="2.5.1.60"/>
    </reaction>
</comment>
<evidence type="ECO:0000256" key="2">
    <source>
        <dbReference type="ARBA" id="ARBA00012656"/>
    </source>
</evidence>
<evidence type="ECO:0000256" key="7">
    <source>
        <dbReference type="SAM" id="MobiDB-lite"/>
    </source>
</evidence>
<dbReference type="Gene3D" id="1.10.246.90">
    <property type="entry name" value="Nop domain"/>
    <property type="match status" value="1"/>
</dbReference>
<sequence length="922" mass="100031">MDYVLSESIRMGGAYWGITALDAMGRLDPHTYTRRDDVLDFVKSCRGQDGGYGFFPGMDSHINSTHYALLVLAELDALDTLTEGERLGTRKFVISMQTSDGGFQGDYSGEVDGRFSYSAVAILALLDSVGSIEEGEGYDIDRQKAIAWLRSSQNYDGAFGSIPGAESHAAYTFCAVAALALLGVKADENEDWRLGHWLAERQIPKHGGFNGRPEKAPDVCYSWWITSALAVLGKLHWIDSDALTGFILRAQEEDEGLEMYRMCSTHSSVLPALVFSIEVDPSICVGWIQCGPCLWRRYGDWAFQRGKALLVGLQRDAFYRVSQGSPSSMSLADSFLADLDDVLDVRTAAEDTEGDKTKIVEGDDAEDEEKLPVEGDEKEEEEPSVGVSQLLADEDFLSTMQRIRDASSAMESGEEDEEMKDGNNTAGASAEAGSLEDTAGAGTKKAEYELLSKCNTVAVTIDEDIYHIHRYVKKVVYWPVEGVLLADGDRMMMTGLCQVYSKKFPELESIVSMPLDYMRVVQRLIEKEEAGVFGNASGPNATLDMSKVDLSDLLPNNVIVAVTVTATSSAGSGVRLPARENAELLANITAANDLADCKNDIMIFLQGQMAKHAPNLNSLLGAPLAARLISSAGGVDKLAIMPSQNIEHVGAQKKQLSGMGASSAVSLKQGLIWQSDIVVMTPPDFKRKAVRLLLGKSAICARVDNSLHINAGSAEESARLGKVGVKLREDLLASLAKAQAPPKAREKKPLPRPDELPGPRRGGKRHRAIKEKYGMSEARKQVNRMKFGEEAEEELNMNEAFGRGLGMLSAAAQGAGQGLEGIGRVGQSAAKQDKKRRQLMESMLHNQKLSATRRQRLAASSGTSGLSSSLAFTQFEGIELADPNRTAENQTKRAAAIDAAHKAAQKQGAAQDYFNEHTGFKK</sequence>
<evidence type="ECO:0000256" key="6">
    <source>
        <dbReference type="ARBA" id="ARBA00047658"/>
    </source>
</evidence>
<evidence type="ECO:0000256" key="3">
    <source>
        <dbReference type="ARBA" id="ARBA00022737"/>
    </source>
</evidence>
<dbReference type="PROSITE" id="PS51358">
    <property type="entry name" value="NOP"/>
    <property type="match status" value="1"/>
</dbReference>
<evidence type="ECO:0000313" key="10">
    <source>
        <dbReference type="Proteomes" id="UP000570595"/>
    </source>
</evidence>
<dbReference type="GO" id="GO:0071011">
    <property type="term" value="C:precatalytic spliceosome"/>
    <property type="evidence" value="ECO:0007669"/>
    <property type="project" value="TreeGrafter"/>
</dbReference>
<evidence type="ECO:0000256" key="5">
    <source>
        <dbReference type="ARBA" id="ARBA00023274"/>
    </source>
</evidence>
<dbReference type="Pfam" id="PF09785">
    <property type="entry name" value="Prp31_C"/>
    <property type="match status" value="1"/>
</dbReference>
<evidence type="ECO:0000313" key="9">
    <source>
        <dbReference type="EMBL" id="KAF4667052.1"/>
    </source>
</evidence>
<dbReference type="GO" id="GO:0004663">
    <property type="term" value="F:Rab geranylgeranyltransferase activity"/>
    <property type="evidence" value="ECO:0007669"/>
    <property type="project" value="UniProtKB-EC"/>
</dbReference>
<protein>
    <recommendedName>
        <fullName evidence="2">protein geranylgeranyltransferase type II</fullName>
        <ecNumber evidence="2">2.5.1.60</ecNumber>
    </recommendedName>
</protein>
<feature type="region of interest" description="Disordered" evidence="7">
    <location>
        <begin position="405"/>
        <end position="438"/>
    </location>
</feature>
<feature type="compositionally biased region" description="Basic and acidic residues" evidence="7">
    <location>
        <begin position="348"/>
        <end position="361"/>
    </location>
</feature>
<dbReference type="Proteomes" id="UP000570595">
    <property type="component" value="Unassembled WGS sequence"/>
</dbReference>
<evidence type="ECO:0000256" key="1">
    <source>
        <dbReference type="ARBA" id="ARBA00004123"/>
    </source>
</evidence>
<feature type="region of interest" description="Disordered" evidence="7">
    <location>
        <begin position="736"/>
        <end position="770"/>
    </location>
</feature>
<dbReference type="GO" id="GO:0046540">
    <property type="term" value="C:U4/U6 x U5 tri-snRNP complex"/>
    <property type="evidence" value="ECO:0007669"/>
    <property type="project" value="InterPro"/>
</dbReference>
<accession>A0A7J6M677</accession>
<feature type="region of interest" description="Disordered" evidence="7">
    <location>
        <begin position="846"/>
        <end position="867"/>
    </location>
</feature>
<dbReference type="Gene3D" id="1.50.10.20">
    <property type="match status" value="1"/>
</dbReference>
<dbReference type="InterPro" id="IPR001330">
    <property type="entry name" value="Prenyltrans"/>
</dbReference>
<reference evidence="9 10" key="1">
    <citation type="submission" date="2020-04" db="EMBL/GenBank/DDBJ databases">
        <title>Perkinsus olseni comparative genomics.</title>
        <authorList>
            <person name="Bogema D.R."/>
        </authorList>
    </citation>
    <scope>NUCLEOTIDE SEQUENCE [LARGE SCALE GENOMIC DNA]</scope>
    <source>
        <strain evidence="9">ATCC PRA-179</strain>
    </source>
</reference>
<dbReference type="InterPro" id="IPR008930">
    <property type="entry name" value="Terpenoid_cyclase/PrenylTrfase"/>
</dbReference>
<organism evidence="9 10">
    <name type="scientific">Perkinsus olseni</name>
    <name type="common">Perkinsus atlanticus</name>
    <dbReference type="NCBI Taxonomy" id="32597"/>
    <lineage>
        <taxon>Eukaryota</taxon>
        <taxon>Sar</taxon>
        <taxon>Alveolata</taxon>
        <taxon>Perkinsozoa</taxon>
        <taxon>Perkinsea</taxon>
        <taxon>Perkinsida</taxon>
        <taxon>Perkinsidae</taxon>
        <taxon>Perkinsus</taxon>
    </lineage>
</organism>
<dbReference type="InterPro" id="IPR042239">
    <property type="entry name" value="Nop_C"/>
</dbReference>
<dbReference type="EC" id="2.5.1.60" evidence="2"/>
<dbReference type="SUPFAM" id="SSF48239">
    <property type="entry name" value="Terpenoid cyclases/Protein prenyltransferases"/>
    <property type="match status" value="1"/>
</dbReference>
<dbReference type="SUPFAM" id="SSF89124">
    <property type="entry name" value="Nop domain"/>
    <property type="match status" value="1"/>
</dbReference>
<dbReference type="InterPro" id="IPR002687">
    <property type="entry name" value="Nop_dom"/>
</dbReference>
<dbReference type="InterPro" id="IPR036070">
    <property type="entry name" value="Nop_dom_sf"/>
</dbReference>
<dbReference type="Pfam" id="PF01798">
    <property type="entry name" value="Nop"/>
    <property type="match status" value="1"/>
</dbReference>
<dbReference type="InterPro" id="IPR027105">
    <property type="entry name" value="Prp31"/>
</dbReference>
<dbReference type="OrthoDB" id="4771285at2759"/>
<proteinExistence type="predicted"/>
<dbReference type="AlphaFoldDB" id="A0A7J6M677"/>